<dbReference type="PANTHER" id="PTHR22926">
    <property type="entry name" value="PHOSPHO-N-ACETYLMURAMOYL-PENTAPEPTIDE-TRANSFERASE"/>
    <property type="match status" value="1"/>
</dbReference>
<reference evidence="8" key="2">
    <citation type="submission" date="2023-07" db="EMBL/GenBank/DDBJ databases">
        <authorList>
            <person name="Sun H."/>
        </authorList>
    </citation>
    <scope>NUCLEOTIDE SEQUENCE</scope>
    <source>
        <strain evidence="8">05753</strain>
    </source>
</reference>
<feature type="transmembrane region" description="Helical" evidence="7">
    <location>
        <begin position="86"/>
        <end position="104"/>
    </location>
</feature>
<evidence type="ECO:0000256" key="7">
    <source>
        <dbReference type="SAM" id="Phobius"/>
    </source>
</evidence>
<keyword evidence="4 7" id="KW-0812">Transmembrane</keyword>
<keyword evidence="6 7" id="KW-0472">Membrane</keyword>
<feature type="transmembrane region" description="Helical" evidence="7">
    <location>
        <begin position="255"/>
        <end position="275"/>
    </location>
</feature>
<feature type="transmembrane region" description="Helical" evidence="7">
    <location>
        <begin position="142"/>
        <end position="164"/>
    </location>
</feature>
<evidence type="ECO:0000313" key="8">
    <source>
        <dbReference type="EMBL" id="MDO1584783.1"/>
    </source>
</evidence>
<keyword evidence="5 7" id="KW-1133">Transmembrane helix</keyword>
<feature type="transmembrane region" description="Helical" evidence="7">
    <location>
        <begin position="223"/>
        <end position="243"/>
    </location>
</feature>
<evidence type="ECO:0000256" key="5">
    <source>
        <dbReference type="ARBA" id="ARBA00022989"/>
    </source>
</evidence>
<evidence type="ECO:0000256" key="4">
    <source>
        <dbReference type="ARBA" id="ARBA00022692"/>
    </source>
</evidence>
<name>A0ABT8T3Q3_9HYPH</name>
<dbReference type="Proteomes" id="UP001169006">
    <property type="component" value="Unassembled WGS sequence"/>
</dbReference>
<comment type="caution">
    <text evidence="8">The sequence shown here is derived from an EMBL/GenBank/DDBJ whole genome shotgun (WGS) entry which is preliminary data.</text>
</comment>
<dbReference type="RefSeq" id="WP_302079045.1">
    <property type="nucleotide sequence ID" value="NZ_JAUKWQ010000010.1"/>
</dbReference>
<dbReference type="PANTHER" id="PTHR22926:SF3">
    <property type="entry name" value="UNDECAPRENYL-PHOSPHATE ALPHA-N-ACETYLGLUCOSAMINYL 1-PHOSPHATE TRANSFERASE"/>
    <property type="match status" value="1"/>
</dbReference>
<dbReference type="InterPro" id="IPR000715">
    <property type="entry name" value="Glycosyl_transferase_4"/>
</dbReference>
<evidence type="ECO:0008006" key="10">
    <source>
        <dbReference type="Google" id="ProtNLM"/>
    </source>
</evidence>
<feature type="transmembrane region" description="Helical" evidence="7">
    <location>
        <begin position="116"/>
        <end position="136"/>
    </location>
</feature>
<feature type="transmembrane region" description="Helical" evidence="7">
    <location>
        <begin position="61"/>
        <end position="80"/>
    </location>
</feature>
<evidence type="ECO:0000256" key="6">
    <source>
        <dbReference type="ARBA" id="ARBA00023136"/>
    </source>
</evidence>
<dbReference type="Pfam" id="PF00953">
    <property type="entry name" value="Glycos_transf_4"/>
    <property type="match status" value="1"/>
</dbReference>
<feature type="transmembrane region" description="Helical" evidence="7">
    <location>
        <begin position="198"/>
        <end position="216"/>
    </location>
</feature>
<sequence>MVRPLPLAKPFQPSAGPMLVNLIILIAAAGVSAFCISLLIRKSRELGLVQDPVARSSHTRPTPTGGGTGIVIGATLAGLVLPGLELDGCAVLALGILIAVVGLIDDWRPLSAKVRLIVQAAVVAGAIILADATTILVPDGGLFGIVAAVLLLLGGLWWVNLFNFMDGIDGIAGQQAVFMLLSALVISVLRDAEASQTWIWWMMAAVTASTLAFLAFNWPPARIFMGDAGSTFLGFTIVMAAFMSMQTDWMTLPQWLLLASIFACDATITLMVRFLRKQRLSEAHRSHAYQRLSRRFGGARPVSTSIACLNLFILFPLAAVMPDSVWAWAIVICVYGVISAAVLWAGAGLPDTENAHWQAYRRLLR</sequence>
<protein>
    <recommendedName>
        <fullName evidence="10">Glycosyl transferase</fullName>
    </recommendedName>
</protein>
<keyword evidence="2" id="KW-1003">Cell membrane</keyword>
<evidence type="ECO:0000256" key="1">
    <source>
        <dbReference type="ARBA" id="ARBA00004651"/>
    </source>
</evidence>
<gene>
    <name evidence="8" type="ORF">Q2T52_22075</name>
</gene>
<keyword evidence="9" id="KW-1185">Reference proteome</keyword>
<evidence type="ECO:0000313" key="9">
    <source>
        <dbReference type="Proteomes" id="UP001169006"/>
    </source>
</evidence>
<feature type="transmembrane region" description="Helical" evidence="7">
    <location>
        <begin position="296"/>
        <end position="319"/>
    </location>
</feature>
<keyword evidence="3" id="KW-0808">Transferase</keyword>
<comment type="subcellular location">
    <subcellularLocation>
        <location evidence="1">Cell membrane</location>
        <topology evidence="1">Multi-pass membrane protein</topology>
    </subcellularLocation>
</comment>
<accession>A0ABT8T3Q3</accession>
<reference evidence="8" key="1">
    <citation type="journal article" date="2015" name="Int. J. Syst. Evol. Microbiol.">
        <title>Rhizobium oryzicola sp. nov., potential plant-growth-promoting endophytic bacteria isolated from rice roots.</title>
        <authorList>
            <person name="Zhang X.X."/>
            <person name="Gao J.S."/>
            <person name="Cao Y.H."/>
            <person name="Sheirdil R.A."/>
            <person name="Wang X.C."/>
            <person name="Zhang L."/>
        </authorList>
    </citation>
    <scope>NUCLEOTIDE SEQUENCE</scope>
    <source>
        <strain evidence="8">05753</strain>
    </source>
</reference>
<evidence type="ECO:0000256" key="2">
    <source>
        <dbReference type="ARBA" id="ARBA00022475"/>
    </source>
</evidence>
<feature type="transmembrane region" description="Helical" evidence="7">
    <location>
        <begin position="176"/>
        <end position="192"/>
    </location>
</feature>
<feature type="transmembrane region" description="Helical" evidence="7">
    <location>
        <begin position="325"/>
        <end position="347"/>
    </location>
</feature>
<organism evidence="8 9">
    <name type="scientific">Rhizobium oryzicola</name>
    <dbReference type="NCBI Taxonomy" id="1232668"/>
    <lineage>
        <taxon>Bacteria</taxon>
        <taxon>Pseudomonadati</taxon>
        <taxon>Pseudomonadota</taxon>
        <taxon>Alphaproteobacteria</taxon>
        <taxon>Hyphomicrobiales</taxon>
        <taxon>Rhizobiaceae</taxon>
        <taxon>Rhizobium/Agrobacterium group</taxon>
        <taxon>Rhizobium</taxon>
    </lineage>
</organism>
<proteinExistence type="predicted"/>
<evidence type="ECO:0000256" key="3">
    <source>
        <dbReference type="ARBA" id="ARBA00022679"/>
    </source>
</evidence>
<feature type="transmembrane region" description="Helical" evidence="7">
    <location>
        <begin position="20"/>
        <end position="40"/>
    </location>
</feature>
<dbReference type="EMBL" id="JAUKWQ010000010">
    <property type="protein sequence ID" value="MDO1584783.1"/>
    <property type="molecule type" value="Genomic_DNA"/>
</dbReference>